<evidence type="ECO:0000256" key="1">
    <source>
        <dbReference type="SAM" id="MobiDB-lite"/>
    </source>
</evidence>
<sequence>MPLTAGAVRLSTRPSTPSPFAITPDHRRRPVVHKHKPTHAPKNKVVVARPPRLHCRRLWSSHHQQGSRLSKRWRHSCCWSSSSRWLLV</sequence>
<dbReference type="EMBL" id="GBRH01158685">
    <property type="protein sequence ID" value="JAE39211.1"/>
    <property type="molecule type" value="Transcribed_RNA"/>
</dbReference>
<proteinExistence type="predicted"/>
<accession>A0A0A9HWE8</accession>
<feature type="compositionally biased region" description="Basic residues" evidence="1">
    <location>
        <begin position="26"/>
        <end position="42"/>
    </location>
</feature>
<organism evidence="2">
    <name type="scientific">Arundo donax</name>
    <name type="common">Giant reed</name>
    <name type="synonym">Donax arundinaceus</name>
    <dbReference type="NCBI Taxonomy" id="35708"/>
    <lineage>
        <taxon>Eukaryota</taxon>
        <taxon>Viridiplantae</taxon>
        <taxon>Streptophyta</taxon>
        <taxon>Embryophyta</taxon>
        <taxon>Tracheophyta</taxon>
        <taxon>Spermatophyta</taxon>
        <taxon>Magnoliopsida</taxon>
        <taxon>Liliopsida</taxon>
        <taxon>Poales</taxon>
        <taxon>Poaceae</taxon>
        <taxon>PACMAD clade</taxon>
        <taxon>Arundinoideae</taxon>
        <taxon>Arundineae</taxon>
        <taxon>Arundo</taxon>
    </lineage>
</organism>
<dbReference type="AlphaFoldDB" id="A0A0A9HWE8"/>
<reference evidence="2" key="2">
    <citation type="journal article" date="2015" name="Data Brief">
        <title>Shoot transcriptome of the giant reed, Arundo donax.</title>
        <authorList>
            <person name="Barrero R.A."/>
            <person name="Guerrero F.D."/>
            <person name="Moolhuijzen P."/>
            <person name="Goolsby J.A."/>
            <person name="Tidwell J."/>
            <person name="Bellgard S.E."/>
            <person name="Bellgard M.I."/>
        </authorList>
    </citation>
    <scope>NUCLEOTIDE SEQUENCE</scope>
    <source>
        <tissue evidence="2">Shoot tissue taken approximately 20 cm above the soil surface</tissue>
    </source>
</reference>
<feature type="region of interest" description="Disordered" evidence="1">
    <location>
        <begin position="1"/>
        <end position="45"/>
    </location>
</feature>
<name>A0A0A9HWE8_ARUDO</name>
<evidence type="ECO:0000313" key="2">
    <source>
        <dbReference type="EMBL" id="JAE39211.1"/>
    </source>
</evidence>
<reference evidence="2" key="1">
    <citation type="submission" date="2014-09" db="EMBL/GenBank/DDBJ databases">
        <authorList>
            <person name="Magalhaes I.L.F."/>
            <person name="Oliveira U."/>
            <person name="Santos F.R."/>
            <person name="Vidigal T.H.D.A."/>
            <person name="Brescovit A.D."/>
            <person name="Santos A.J."/>
        </authorList>
    </citation>
    <scope>NUCLEOTIDE SEQUENCE</scope>
    <source>
        <tissue evidence="2">Shoot tissue taken approximately 20 cm above the soil surface</tissue>
    </source>
</reference>
<protein>
    <submittedName>
        <fullName evidence="2">Uncharacterized protein</fullName>
    </submittedName>
</protein>